<keyword evidence="3" id="KW-1185">Reference proteome</keyword>
<feature type="region of interest" description="Disordered" evidence="1">
    <location>
        <begin position="392"/>
        <end position="497"/>
    </location>
</feature>
<proteinExistence type="predicted"/>
<evidence type="ECO:0000313" key="3">
    <source>
        <dbReference type="Proteomes" id="UP001608902"/>
    </source>
</evidence>
<dbReference type="EMBL" id="JBGFUD010012537">
    <property type="protein sequence ID" value="MFH4983495.1"/>
    <property type="molecule type" value="Genomic_DNA"/>
</dbReference>
<comment type="caution">
    <text evidence="2">The sequence shown here is derived from an EMBL/GenBank/DDBJ whole genome shotgun (WGS) entry which is preliminary data.</text>
</comment>
<feature type="compositionally biased region" description="Basic and acidic residues" evidence="1">
    <location>
        <begin position="467"/>
        <end position="479"/>
    </location>
</feature>
<name>A0ABD6EU47_9BILA</name>
<organism evidence="2 3">
    <name type="scientific">Gnathostoma spinigerum</name>
    <dbReference type="NCBI Taxonomy" id="75299"/>
    <lineage>
        <taxon>Eukaryota</taxon>
        <taxon>Metazoa</taxon>
        <taxon>Ecdysozoa</taxon>
        <taxon>Nematoda</taxon>
        <taxon>Chromadorea</taxon>
        <taxon>Rhabditida</taxon>
        <taxon>Spirurina</taxon>
        <taxon>Gnathostomatomorpha</taxon>
        <taxon>Gnathostomatoidea</taxon>
        <taxon>Gnathostomatidae</taxon>
        <taxon>Gnathostoma</taxon>
    </lineage>
</organism>
<feature type="compositionally biased region" description="Low complexity" evidence="1">
    <location>
        <begin position="131"/>
        <end position="142"/>
    </location>
</feature>
<evidence type="ECO:0000256" key="1">
    <source>
        <dbReference type="SAM" id="MobiDB-lite"/>
    </source>
</evidence>
<gene>
    <name evidence="2" type="ORF">AB6A40_010204</name>
</gene>
<dbReference type="Proteomes" id="UP001608902">
    <property type="component" value="Unassembled WGS sequence"/>
</dbReference>
<dbReference type="AlphaFoldDB" id="A0ABD6EU47"/>
<evidence type="ECO:0000313" key="2">
    <source>
        <dbReference type="EMBL" id="MFH4983495.1"/>
    </source>
</evidence>
<feature type="region of interest" description="Disordered" evidence="1">
    <location>
        <begin position="124"/>
        <end position="149"/>
    </location>
</feature>
<protein>
    <submittedName>
        <fullName evidence="2">Uncharacterized protein</fullName>
    </submittedName>
</protein>
<accession>A0ABD6EU47</accession>
<reference evidence="2 3" key="1">
    <citation type="submission" date="2024-08" db="EMBL/GenBank/DDBJ databases">
        <title>Gnathostoma spinigerum genome.</title>
        <authorList>
            <person name="Gonzalez-Bertolin B."/>
            <person name="Monzon S."/>
            <person name="Zaballos A."/>
            <person name="Jimenez P."/>
            <person name="Dekumyoy P."/>
            <person name="Varona S."/>
            <person name="Cuesta I."/>
            <person name="Sumanam S."/>
            <person name="Adisakwattana P."/>
            <person name="Gasser R.B."/>
            <person name="Hernandez-Gonzalez A."/>
            <person name="Young N.D."/>
            <person name="Perteguer M.J."/>
        </authorList>
    </citation>
    <scope>NUCLEOTIDE SEQUENCE [LARGE SCALE GENOMIC DNA]</scope>
    <source>
        <strain evidence="2">AL3</strain>
        <tissue evidence="2">Liver</tissue>
    </source>
</reference>
<feature type="compositionally biased region" description="Polar residues" evidence="1">
    <location>
        <begin position="443"/>
        <end position="452"/>
    </location>
</feature>
<sequence length="497" mass="55436">MLHITEAYKDEQCRLLTGVRHRVLDLIAFVGSGENKESIKTTCERFSVRGINARLPRMPATISRSVQTENLKFAASTGTEGSYVNIMGKVLMEANSEKTSMEGDVTAVRGARRISHGVLARMRPEVKKRSISSQSSNQNHIHQTSESLTCTRLSMPSSLNRCSKDQSTFIVEGACDSTARSTETYSKKMAEMSDKSMRRSSLSSDRDILCAPQIQVEALKARVRKDLAIARFYEVRIRQPSKRVLSDELECQPAITEVHSQTGRDRIRSPNVRTAKATDERKRTYMDNDETLSDTESMWTAASSLTTLQQADSRGGAEHRTQGIIRNYFGNSIMRSVSDAALIETNRWNSIQVNGSHWTHKTTKNIVNNEERSVISTAAKLQQHPEMLLTVRTKESTSPSQVHRSAGDQPPKTCRRMSQDTSVRTDECNRESSFVVSHGAGNDTDSASTPSESVDESLVMTVESDSSDNRIPLRLDEKLNCPPNSSENSKKVPIKKR</sequence>